<dbReference type="InterPro" id="IPR031347">
    <property type="entry name" value="AmpE"/>
</dbReference>
<dbReference type="PANTHER" id="PTHR38684:SF1">
    <property type="entry name" value="PROTEIN AMPE"/>
    <property type="match status" value="1"/>
</dbReference>
<dbReference type="GO" id="GO:0005886">
    <property type="term" value="C:plasma membrane"/>
    <property type="evidence" value="ECO:0007669"/>
    <property type="project" value="TreeGrafter"/>
</dbReference>
<protein>
    <submittedName>
        <fullName evidence="2">Inner membrane protein AmpE</fullName>
    </submittedName>
</protein>
<dbReference type="AlphaFoldDB" id="A0A095SLI3"/>
<dbReference type="RefSeq" id="WP_035231529.1">
    <property type="nucleotide sequence ID" value="NZ_ARXV01000004.1"/>
</dbReference>
<proteinExistence type="predicted"/>
<feature type="transmembrane region" description="Helical" evidence="1">
    <location>
        <begin position="44"/>
        <end position="65"/>
    </location>
</feature>
<gene>
    <name evidence="2" type="ORF">Y5S_01340</name>
</gene>
<dbReference type="GO" id="GO:0046677">
    <property type="term" value="P:response to antibiotic"/>
    <property type="evidence" value="ECO:0007669"/>
    <property type="project" value="TreeGrafter"/>
</dbReference>
<sequence length="277" mass="30928">MTFLMLILVLGLRRMDTGWPHWLTDRQRHQVWLQRLASRFGNGGLLWLLAIAVPAVALTLLEGVLQGFWGQWLWLLVGGGVLIWLLGAHSEFREVDELLVRGRMDDMDGFAALAEDEFGVGGDPLEPAVQQALAEKILTREQHVFVVIFWLVLAGLPAAFVVSLNHAWSRRSEPANPGWSVVLDQWLSWPAQRLLIFSMAVVGDFAAVLDCMRGHWMTLQGAEKHAFMAAGQAMDLPDQEAGTPFSRLIAPLESLQGLLLRCMAVWLIMAALWVMLS</sequence>
<dbReference type="OrthoDB" id="6080303at2"/>
<reference evidence="2 3" key="1">
    <citation type="submission" date="2012-09" db="EMBL/GenBank/DDBJ databases">
        <title>Genome Sequence of alkane-degrading Bacterium Alcanivorax sp. 19-m-6.</title>
        <authorList>
            <person name="Lai Q."/>
            <person name="Shao Z."/>
        </authorList>
    </citation>
    <scope>NUCLEOTIDE SEQUENCE [LARGE SCALE GENOMIC DNA]</scope>
    <source>
        <strain evidence="2 3">19-m-6</strain>
    </source>
</reference>
<dbReference type="STRING" id="1177154.Y5S_01340"/>
<dbReference type="InterPro" id="IPR052966">
    <property type="entry name" value="Beta-lactamase_Reg"/>
</dbReference>
<evidence type="ECO:0000256" key="1">
    <source>
        <dbReference type="SAM" id="Phobius"/>
    </source>
</evidence>
<accession>A0A095SLI3</accession>
<comment type="caution">
    <text evidence="2">The sequence shown here is derived from an EMBL/GenBank/DDBJ whole genome shotgun (WGS) entry which is preliminary data.</text>
</comment>
<organism evidence="2 3">
    <name type="scientific">Alcanivorax nanhaiticus</name>
    <dbReference type="NCBI Taxonomy" id="1177154"/>
    <lineage>
        <taxon>Bacteria</taxon>
        <taxon>Pseudomonadati</taxon>
        <taxon>Pseudomonadota</taxon>
        <taxon>Gammaproteobacteria</taxon>
        <taxon>Oceanospirillales</taxon>
        <taxon>Alcanivoracaceae</taxon>
        <taxon>Alcanivorax</taxon>
    </lineage>
</organism>
<keyword evidence="3" id="KW-1185">Reference proteome</keyword>
<evidence type="ECO:0000313" key="2">
    <source>
        <dbReference type="EMBL" id="KGD65447.1"/>
    </source>
</evidence>
<dbReference type="PATRIC" id="fig|1177154.3.peg.1364"/>
<keyword evidence="1" id="KW-0812">Transmembrane</keyword>
<dbReference type="eggNOG" id="COG3725">
    <property type="taxonomic scope" value="Bacteria"/>
</dbReference>
<keyword evidence="1" id="KW-0472">Membrane</keyword>
<dbReference type="PANTHER" id="PTHR38684">
    <property type="entry name" value="PROTEIN AMPE"/>
    <property type="match status" value="1"/>
</dbReference>
<feature type="transmembrane region" description="Helical" evidence="1">
    <location>
        <begin position="143"/>
        <end position="164"/>
    </location>
</feature>
<name>A0A095SLI3_9GAMM</name>
<dbReference type="Proteomes" id="UP000029444">
    <property type="component" value="Unassembled WGS sequence"/>
</dbReference>
<feature type="transmembrane region" description="Helical" evidence="1">
    <location>
        <begin position="72"/>
        <end position="90"/>
    </location>
</feature>
<dbReference type="EMBL" id="ARXV01000004">
    <property type="protein sequence ID" value="KGD65447.1"/>
    <property type="molecule type" value="Genomic_DNA"/>
</dbReference>
<keyword evidence="1" id="KW-1133">Transmembrane helix</keyword>
<evidence type="ECO:0000313" key="3">
    <source>
        <dbReference type="Proteomes" id="UP000029444"/>
    </source>
</evidence>
<feature type="transmembrane region" description="Helical" evidence="1">
    <location>
        <begin position="258"/>
        <end position="276"/>
    </location>
</feature>
<dbReference type="Pfam" id="PF17113">
    <property type="entry name" value="AmpE"/>
    <property type="match status" value="1"/>
</dbReference>